<evidence type="ECO:0000313" key="3">
    <source>
        <dbReference type="Proteomes" id="UP000051913"/>
    </source>
</evidence>
<dbReference type="InterPro" id="IPR054189">
    <property type="entry name" value="DUF6894"/>
</dbReference>
<comment type="caution">
    <text evidence="2">The sequence shown here is derived from an EMBL/GenBank/DDBJ whole genome shotgun (WGS) entry which is preliminary data.</text>
</comment>
<sequence length="67" mass="7384">MRYFFHIFDGSELHPDDVGNDLTSLECAKRMAQVVADELKKGGEFSQSIVVIVADADDNMLFECGAS</sequence>
<dbReference type="Proteomes" id="UP000051913">
    <property type="component" value="Unassembled WGS sequence"/>
</dbReference>
<gene>
    <name evidence="2" type="ORF">CP49_32905</name>
</gene>
<proteinExistence type="predicted"/>
<accession>A0A0R3KTD4</accession>
<dbReference type="RefSeq" id="WP_057854490.1">
    <property type="nucleotide sequence ID" value="NZ_LLXX01000188.1"/>
</dbReference>
<evidence type="ECO:0000259" key="1">
    <source>
        <dbReference type="Pfam" id="PF21834"/>
    </source>
</evidence>
<evidence type="ECO:0000313" key="2">
    <source>
        <dbReference type="EMBL" id="KRQ96878.1"/>
    </source>
</evidence>
<dbReference type="EMBL" id="LLXX01000188">
    <property type="protein sequence ID" value="KRQ96878.1"/>
    <property type="molecule type" value="Genomic_DNA"/>
</dbReference>
<reference evidence="2 3" key="1">
    <citation type="submission" date="2014-03" db="EMBL/GenBank/DDBJ databases">
        <title>Bradyrhizobium valentinum sp. nov., isolated from effective nodules of Lupinus mariae-josephae, a lupine endemic of basic-lime soils in Eastern Spain.</title>
        <authorList>
            <person name="Duran D."/>
            <person name="Rey L."/>
            <person name="Navarro A."/>
            <person name="Busquets A."/>
            <person name="Imperial J."/>
            <person name="Ruiz-Argueso T."/>
        </authorList>
    </citation>
    <scope>NUCLEOTIDE SEQUENCE [LARGE SCALE GENOMIC DNA]</scope>
    <source>
        <strain evidence="2 3">LmjM3</strain>
    </source>
</reference>
<dbReference type="AlphaFoldDB" id="A0A0R3KTD4"/>
<keyword evidence="3" id="KW-1185">Reference proteome</keyword>
<protein>
    <recommendedName>
        <fullName evidence="1">DUF6894 domain-containing protein</fullName>
    </recommendedName>
</protein>
<organism evidence="2 3">
    <name type="scientific">Bradyrhizobium valentinum</name>
    <dbReference type="NCBI Taxonomy" id="1518501"/>
    <lineage>
        <taxon>Bacteria</taxon>
        <taxon>Pseudomonadati</taxon>
        <taxon>Pseudomonadota</taxon>
        <taxon>Alphaproteobacteria</taxon>
        <taxon>Hyphomicrobiales</taxon>
        <taxon>Nitrobacteraceae</taxon>
        <taxon>Bradyrhizobium</taxon>
    </lineage>
</organism>
<feature type="domain" description="DUF6894" evidence="1">
    <location>
        <begin position="2"/>
        <end position="63"/>
    </location>
</feature>
<dbReference type="Pfam" id="PF21834">
    <property type="entry name" value="DUF6894"/>
    <property type="match status" value="1"/>
</dbReference>
<name>A0A0R3KTD4_9BRAD</name>